<dbReference type="Proteomes" id="UP001199106">
    <property type="component" value="Unassembled WGS sequence"/>
</dbReference>
<keyword evidence="3" id="KW-1185">Reference proteome</keyword>
<feature type="compositionally biased region" description="Low complexity" evidence="1">
    <location>
        <begin position="121"/>
        <end position="145"/>
    </location>
</feature>
<organism evidence="2 3">
    <name type="scientific">Alternaria panax</name>
    <dbReference type="NCBI Taxonomy" id="48097"/>
    <lineage>
        <taxon>Eukaryota</taxon>
        <taxon>Fungi</taxon>
        <taxon>Dikarya</taxon>
        <taxon>Ascomycota</taxon>
        <taxon>Pezizomycotina</taxon>
        <taxon>Dothideomycetes</taxon>
        <taxon>Pleosporomycetidae</taxon>
        <taxon>Pleosporales</taxon>
        <taxon>Pleosporineae</taxon>
        <taxon>Pleosporaceae</taxon>
        <taxon>Alternaria</taxon>
        <taxon>Alternaria sect. Panax</taxon>
    </lineage>
</organism>
<feature type="compositionally biased region" description="Pro residues" evidence="1">
    <location>
        <begin position="146"/>
        <end position="157"/>
    </location>
</feature>
<sequence>MEILDEQLIRLKSIISRRQREEVEKEYGMTMKEIQAIRNTYELRQYSVPLLLQEAHNKIFAYTKQSKDDGVIEHMRQLRAFSESVARYIDRVLPMDKAGNRPPRLSRRSGARTSRHGQDCSLTSQSTGTISTQSTQSSHYQTQTPESPPTSPEPPIVKPVINVQLEEEKETTSILNFCQRCSGTCTNTKAHNTSIQYTPPEPASHTIWYPPNTAPIPFSIQANGTARPGIRSRPQVRPAVQTQPSNFNAISASSQRPNTHQSYSPKPTVEPADEVRGSPRINPTTPQGDGDEIHDGEPEEEDSIQEQASGSKKSIWQATGGFEGDVPKGLRIRRQRSRSPQDFW</sequence>
<protein>
    <submittedName>
        <fullName evidence="2">Uncharacterized protein</fullName>
    </submittedName>
</protein>
<feature type="compositionally biased region" description="Basic residues" evidence="1">
    <location>
        <begin position="104"/>
        <end position="115"/>
    </location>
</feature>
<gene>
    <name evidence="2" type="ORF">G6011_11803</name>
</gene>
<feature type="compositionally biased region" description="Polar residues" evidence="1">
    <location>
        <begin position="249"/>
        <end position="265"/>
    </location>
</feature>
<evidence type="ECO:0000256" key="1">
    <source>
        <dbReference type="SAM" id="MobiDB-lite"/>
    </source>
</evidence>
<dbReference type="AlphaFoldDB" id="A0AAD4F7V4"/>
<proteinExistence type="predicted"/>
<evidence type="ECO:0000313" key="2">
    <source>
        <dbReference type="EMBL" id="KAG9184973.1"/>
    </source>
</evidence>
<evidence type="ECO:0000313" key="3">
    <source>
        <dbReference type="Proteomes" id="UP001199106"/>
    </source>
</evidence>
<name>A0AAD4F7V4_9PLEO</name>
<feature type="compositionally biased region" description="Polar residues" evidence="1">
    <location>
        <begin position="305"/>
        <end position="317"/>
    </location>
</feature>
<accession>A0AAD4F7V4</accession>
<feature type="region of interest" description="Disordered" evidence="1">
    <location>
        <begin position="249"/>
        <end position="344"/>
    </location>
</feature>
<dbReference type="EMBL" id="JAANER010000013">
    <property type="protein sequence ID" value="KAG9184973.1"/>
    <property type="molecule type" value="Genomic_DNA"/>
</dbReference>
<feature type="region of interest" description="Disordered" evidence="1">
    <location>
        <begin position="94"/>
        <end position="157"/>
    </location>
</feature>
<comment type="caution">
    <text evidence="2">The sequence shown here is derived from an EMBL/GenBank/DDBJ whole genome shotgun (WGS) entry which is preliminary data.</text>
</comment>
<reference evidence="2" key="1">
    <citation type="submission" date="2021-07" db="EMBL/GenBank/DDBJ databases">
        <title>Genome Resource of American Ginseng Black Spot Pathogen Alternaria panax.</title>
        <authorList>
            <person name="Qiu C."/>
            <person name="Wang W."/>
            <person name="Liu Z."/>
        </authorList>
    </citation>
    <scope>NUCLEOTIDE SEQUENCE</scope>
    <source>
        <strain evidence="2">BNCC115425</strain>
    </source>
</reference>